<keyword evidence="5 7" id="KW-0539">Nucleus</keyword>
<evidence type="ECO:0000256" key="9">
    <source>
        <dbReference type="SAM" id="MobiDB-lite"/>
    </source>
</evidence>
<evidence type="ECO:0000256" key="2">
    <source>
        <dbReference type="ARBA" id="ARBA00022473"/>
    </source>
</evidence>
<dbReference type="OrthoDB" id="6159439at2759"/>
<keyword evidence="2" id="KW-0217">Developmental protein</keyword>
<comment type="similarity">
    <text evidence="6">Belongs to the even-skipped homeobox family.</text>
</comment>
<dbReference type="AlphaFoldDB" id="A0A6J1WVE1"/>
<keyword evidence="3 7" id="KW-0238">DNA-binding</keyword>
<feature type="region of interest" description="Disordered" evidence="9">
    <location>
        <begin position="199"/>
        <end position="219"/>
    </location>
</feature>
<dbReference type="GO" id="GO:0000981">
    <property type="term" value="F:DNA-binding transcription factor activity, RNA polymerase II-specific"/>
    <property type="evidence" value="ECO:0007669"/>
    <property type="project" value="InterPro"/>
</dbReference>
<dbReference type="RefSeq" id="XP_026760144.2">
    <property type="nucleotide sequence ID" value="XM_026904343.3"/>
</dbReference>
<reference evidence="12" key="1">
    <citation type="submission" date="2025-08" db="UniProtKB">
        <authorList>
            <consortium name="RefSeq"/>
        </authorList>
    </citation>
    <scope>IDENTIFICATION</scope>
    <source>
        <tissue evidence="12">Whole larvae</tissue>
    </source>
</reference>
<dbReference type="GO" id="GO:0000978">
    <property type="term" value="F:RNA polymerase II cis-regulatory region sequence-specific DNA binding"/>
    <property type="evidence" value="ECO:0007669"/>
    <property type="project" value="TreeGrafter"/>
</dbReference>
<feature type="region of interest" description="Disordered" evidence="9">
    <location>
        <begin position="33"/>
        <end position="67"/>
    </location>
</feature>
<evidence type="ECO:0000313" key="11">
    <source>
        <dbReference type="Proteomes" id="UP001652740"/>
    </source>
</evidence>
<evidence type="ECO:0000256" key="4">
    <source>
        <dbReference type="ARBA" id="ARBA00023155"/>
    </source>
</evidence>
<keyword evidence="11" id="KW-1185">Reference proteome</keyword>
<dbReference type="Gene3D" id="1.10.10.60">
    <property type="entry name" value="Homeodomain-like"/>
    <property type="match status" value="1"/>
</dbReference>
<dbReference type="PROSITE" id="PS50071">
    <property type="entry name" value="HOMEOBOX_2"/>
    <property type="match status" value="1"/>
</dbReference>
<dbReference type="Proteomes" id="UP001652740">
    <property type="component" value="Unplaced"/>
</dbReference>
<dbReference type="InterPro" id="IPR009057">
    <property type="entry name" value="Homeodomain-like_sf"/>
</dbReference>
<feature type="domain" description="Homeobox" evidence="10">
    <location>
        <begin position="64"/>
        <end position="124"/>
    </location>
</feature>
<dbReference type="GO" id="GO:0005634">
    <property type="term" value="C:nucleus"/>
    <property type="evidence" value="ECO:0007669"/>
    <property type="project" value="UniProtKB-SubCell"/>
</dbReference>
<evidence type="ECO:0000259" key="10">
    <source>
        <dbReference type="PROSITE" id="PS50071"/>
    </source>
</evidence>
<proteinExistence type="inferred from homology"/>
<sequence>MEAFINYPMVYKSLHEPLSVELLSKSHFYSDITMQNTPPASPKSKESLSPQSEQMTNNGSAPDPNIRRYRTAFTREQLARLEKEFMKENYVSRPRRCELAAQLQLPESTIKVWFQNRRMKDKRQRIAVAWPYAAVYSDPAFAASILQAAASSVGLPYGYPSPALIPPFHNPQLLPAGYPYPYPPYPRYPYIPPTPPSPVNAETSSLRPTYPNFNMNVDK</sequence>
<dbReference type="Pfam" id="PF00046">
    <property type="entry name" value="Homeodomain"/>
    <property type="match status" value="1"/>
</dbReference>
<accession>A0A6J1WVE1</accession>
<evidence type="ECO:0000256" key="3">
    <source>
        <dbReference type="ARBA" id="ARBA00023125"/>
    </source>
</evidence>
<organism evidence="11 12">
    <name type="scientific">Galleria mellonella</name>
    <name type="common">Greater wax moth</name>
    <dbReference type="NCBI Taxonomy" id="7137"/>
    <lineage>
        <taxon>Eukaryota</taxon>
        <taxon>Metazoa</taxon>
        <taxon>Ecdysozoa</taxon>
        <taxon>Arthropoda</taxon>
        <taxon>Hexapoda</taxon>
        <taxon>Insecta</taxon>
        <taxon>Pterygota</taxon>
        <taxon>Neoptera</taxon>
        <taxon>Endopterygota</taxon>
        <taxon>Lepidoptera</taxon>
        <taxon>Glossata</taxon>
        <taxon>Ditrysia</taxon>
        <taxon>Pyraloidea</taxon>
        <taxon>Pyralidae</taxon>
        <taxon>Galleriinae</taxon>
        <taxon>Galleria</taxon>
    </lineage>
</organism>
<dbReference type="PANTHER" id="PTHR46294">
    <property type="entry name" value="SEGMENTATION PROTEIN EVEN-SKIPPED"/>
    <property type="match status" value="1"/>
</dbReference>
<evidence type="ECO:0000256" key="5">
    <source>
        <dbReference type="ARBA" id="ARBA00023242"/>
    </source>
</evidence>
<name>A0A6J1WVE1_GALME</name>
<evidence type="ECO:0000256" key="7">
    <source>
        <dbReference type="PROSITE-ProRule" id="PRU00108"/>
    </source>
</evidence>
<feature type="compositionally biased region" description="Polar residues" evidence="9">
    <location>
        <begin position="47"/>
        <end position="60"/>
    </location>
</feature>
<dbReference type="GeneID" id="113519284"/>
<protein>
    <submittedName>
        <fullName evidence="12">Segmentation protein even-skipped-like isoform X3</fullName>
    </submittedName>
</protein>
<dbReference type="PROSITE" id="PS00027">
    <property type="entry name" value="HOMEOBOX_1"/>
    <property type="match status" value="1"/>
</dbReference>
<feature type="DNA-binding region" description="Homeobox" evidence="7">
    <location>
        <begin position="66"/>
        <end position="125"/>
    </location>
</feature>
<evidence type="ECO:0000256" key="1">
    <source>
        <dbReference type="ARBA" id="ARBA00004123"/>
    </source>
</evidence>
<dbReference type="InterPro" id="IPR052002">
    <property type="entry name" value="Even-skipped_HD"/>
</dbReference>
<evidence type="ECO:0000256" key="8">
    <source>
        <dbReference type="RuleBase" id="RU000682"/>
    </source>
</evidence>
<dbReference type="CDD" id="cd00086">
    <property type="entry name" value="homeodomain"/>
    <property type="match status" value="1"/>
</dbReference>
<dbReference type="PANTHER" id="PTHR46294:SF4">
    <property type="entry name" value="SEGMENTATION PROTEIN EVEN-SKIPPED"/>
    <property type="match status" value="1"/>
</dbReference>
<dbReference type="SUPFAM" id="SSF46689">
    <property type="entry name" value="Homeodomain-like"/>
    <property type="match status" value="1"/>
</dbReference>
<dbReference type="InterPro" id="IPR020479">
    <property type="entry name" value="HD_metazoa"/>
</dbReference>
<comment type="subcellular location">
    <subcellularLocation>
        <location evidence="1 7 8">Nucleus</location>
    </subcellularLocation>
</comment>
<dbReference type="FunFam" id="1.10.10.60:FF:000256">
    <property type="entry name" value="Even-skipped homeobox 1"/>
    <property type="match status" value="1"/>
</dbReference>
<dbReference type="InterPro" id="IPR017970">
    <property type="entry name" value="Homeobox_CS"/>
</dbReference>
<keyword evidence="4 7" id="KW-0371">Homeobox</keyword>
<dbReference type="KEGG" id="gmw:113519284"/>
<feature type="compositionally biased region" description="Polar residues" evidence="9">
    <location>
        <begin position="200"/>
        <end position="219"/>
    </location>
</feature>
<evidence type="ECO:0000313" key="12">
    <source>
        <dbReference type="RefSeq" id="XP_026760144.2"/>
    </source>
</evidence>
<gene>
    <name evidence="12" type="primary">LOC113519284</name>
</gene>
<dbReference type="SMART" id="SM00389">
    <property type="entry name" value="HOX"/>
    <property type="match status" value="1"/>
</dbReference>
<dbReference type="InterPro" id="IPR001356">
    <property type="entry name" value="HD"/>
</dbReference>
<evidence type="ECO:0000256" key="6">
    <source>
        <dbReference type="ARBA" id="ARBA00038449"/>
    </source>
</evidence>
<dbReference type="PRINTS" id="PR00024">
    <property type="entry name" value="HOMEOBOX"/>
</dbReference>